<evidence type="ECO:0000313" key="2">
    <source>
        <dbReference type="EMBL" id="BAN27605.1"/>
    </source>
</evidence>
<dbReference type="CDD" id="cd03441">
    <property type="entry name" value="R_hydratase_like"/>
    <property type="match status" value="1"/>
</dbReference>
<dbReference type="InterPro" id="IPR039569">
    <property type="entry name" value="FAS1-like_DH_region"/>
</dbReference>
<dbReference type="AlphaFoldDB" id="R4X0B6"/>
<dbReference type="EMBL" id="AP013061">
    <property type="protein sequence ID" value="BAN27605.1"/>
    <property type="molecule type" value="Genomic_DNA"/>
</dbReference>
<keyword evidence="2" id="KW-0614">Plasmid</keyword>
<dbReference type="HOGENOM" id="CLU_116276_1_1_4"/>
<name>R4X0B6_9BURK</name>
<sequence length="149" mass="16961">MFDMIDKKHIGKVIPAFRTVAETGRLRFFAKATGETNPIYFDESAARDAGHPGLPLPPTFLFSLELEQPDKRWRDEIGIQVARILHGEQSFTYHRMAYAGDVLLFECRIADIYEKKGGALSFVVRETRVTNQRGEHVADMRSVLVHRNG</sequence>
<proteinExistence type="predicted"/>
<geneLocation type="plasmid" evidence="2 3">
    <name>p1</name>
</geneLocation>
<gene>
    <name evidence="2" type="ORF">BRPE64_DCDS06690</name>
</gene>
<accession>R4X0B6</accession>
<dbReference type="PATRIC" id="fig|758793.3.peg.5813"/>
<evidence type="ECO:0000313" key="3">
    <source>
        <dbReference type="Proteomes" id="UP000013966"/>
    </source>
</evidence>
<reference evidence="2 3" key="2">
    <citation type="journal article" date="2018" name="Int. J. Syst. Evol. Microbiol.">
        <title>Burkholderia insecticola sp. nov., a gut symbiotic bacterium of the bean bug Riptortus pedestris.</title>
        <authorList>
            <person name="Takeshita K."/>
            <person name="Tamaki H."/>
            <person name="Ohbayashi T."/>
            <person name="Meng X.-Y."/>
            <person name="Sone T."/>
            <person name="Mitani Y."/>
            <person name="Peeters C."/>
            <person name="Kikuchi Y."/>
            <person name="Vandamme P."/>
        </authorList>
    </citation>
    <scope>NUCLEOTIDE SEQUENCE [LARGE SCALE GENOMIC DNA]</scope>
    <source>
        <strain evidence="2">RPE64</strain>
        <plasmid evidence="2 3">p1</plasmid>
    </source>
</reference>
<dbReference type="Gene3D" id="3.10.129.10">
    <property type="entry name" value="Hotdog Thioesterase"/>
    <property type="match status" value="1"/>
</dbReference>
<evidence type="ECO:0000259" key="1">
    <source>
        <dbReference type="Pfam" id="PF13452"/>
    </source>
</evidence>
<dbReference type="InterPro" id="IPR016709">
    <property type="entry name" value="HadA-like"/>
</dbReference>
<reference evidence="2 3" key="1">
    <citation type="journal article" date="2013" name="Genome Announc.">
        <title>Complete Genome Sequence of Burkholderia sp. Strain RPE64, Bacterial Symbiont of the Bean Bug Riptortus pedestris.</title>
        <authorList>
            <person name="Shibata T.F."/>
            <person name="Maeda T."/>
            <person name="Nikoh N."/>
            <person name="Yamaguchi K."/>
            <person name="Oshima K."/>
            <person name="Hattori M."/>
            <person name="Nishiyama T."/>
            <person name="Hasebe M."/>
            <person name="Fukatsu T."/>
            <person name="Kikuchi Y."/>
            <person name="Shigenobu S."/>
        </authorList>
    </citation>
    <scope>NUCLEOTIDE SEQUENCE [LARGE SCALE GENOMIC DNA]</scope>
    <source>
        <plasmid evidence="2 3">p1</plasmid>
    </source>
</reference>
<feature type="domain" description="FAS1-like dehydratase" evidence="1">
    <location>
        <begin position="9"/>
        <end position="140"/>
    </location>
</feature>
<dbReference type="PIRSF" id="PIRSF018072">
    <property type="entry name" value="UCP018072"/>
    <property type="match status" value="1"/>
</dbReference>
<protein>
    <recommendedName>
        <fullName evidence="1">FAS1-like dehydratase domain-containing protein</fullName>
    </recommendedName>
</protein>
<dbReference type="Proteomes" id="UP000013966">
    <property type="component" value="Plasmid p1"/>
</dbReference>
<dbReference type="InterPro" id="IPR029069">
    <property type="entry name" value="HotDog_dom_sf"/>
</dbReference>
<organism evidence="2 3">
    <name type="scientific">Caballeronia insecticola</name>
    <dbReference type="NCBI Taxonomy" id="758793"/>
    <lineage>
        <taxon>Bacteria</taxon>
        <taxon>Pseudomonadati</taxon>
        <taxon>Pseudomonadota</taxon>
        <taxon>Betaproteobacteria</taxon>
        <taxon>Burkholderiales</taxon>
        <taxon>Burkholderiaceae</taxon>
        <taxon>Caballeronia</taxon>
    </lineage>
</organism>
<dbReference type="KEGG" id="buo:BRPE64_DCDS06690"/>
<keyword evidence="3" id="KW-1185">Reference proteome</keyword>
<dbReference type="SUPFAM" id="SSF54637">
    <property type="entry name" value="Thioesterase/thiol ester dehydrase-isomerase"/>
    <property type="match status" value="1"/>
</dbReference>
<dbReference type="Pfam" id="PF13452">
    <property type="entry name" value="FAS1_DH_region"/>
    <property type="match status" value="1"/>
</dbReference>